<organism evidence="1 2">
    <name type="scientific">Romboutsia faecis</name>
    <dbReference type="NCBI Taxonomy" id="2764597"/>
    <lineage>
        <taxon>Bacteria</taxon>
        <taxon>Bacillati</taxon>
        <taxon>Bacillota</taxon>
        <taxon>Clostridia</taxon>
        <taxon>Peptostreptococcales</taxon>
        <taxon>Peptostreptococcaceae</taxon>
        <taxon>Romboutsia</taxon>
    </lineage>
</organism>
<keyword evidence="2" id="KW-1185">Reference proteome</keyword>
<evidence type="ECO:0000313" key="2">
    <source>
        <dbReference type="Proteomes" id="UP000609849"/>
    </source>
</evidence>
<name>A0ABR7JLC3_9FIRM</name>
<comment type="caution">
    <text evidence="1">The sequence shown here is derived from an EMBL/GenBank/DDBJ whole genome shotgun (WGS) entry which is preliminary data.</text>
</comment>
<dbReference type="RefSeq" id="WP_153925496.1">
    <property type="nucleotide sequence ID" value="NZ_JACRWE010000001.1"/>
</dbReference>
<evidence type="ECO:0008006" key="3">
    <source>
        <dbReference type="Google" id="ProtNLM"/>
    </source>
</evidence>
<accession>A0ABR7JLC3</accession>
<gene>
    <name evidence="1" type="ORF">H8923_02250</name>
</gene>
<sequence>MNKEMNKLEDSLPRNCCEFCTHLSLDGPNKNYTYDIKCIMLDKEPNLDEDCEYFEPENSKLNTYDLDNLYINFLETCLRINYNDYLNSIYWKLFKEKVLIEYNYKCSICSSSKNVNVYHLRKNLGRETLNDVIVMCDECLPR</sequence>
<reference evidence="1 2" key="1">
    <citation type="submission" date="2020-08" db="EMBL/GenBank/DDBJ databases">
        <authorList>
            <person name="Liu C."/>
            <person name="Sun Q."/>
        </authorList>
    </citation>
    <scope>NUCLEOTIDE SEQUENCE [LARGE SCALE GENOMIC DNA]</scope>
    <source>
        <strain evidence="1 2">NSJ-18</strain>
    </source>
</reference>
<protein>
    <recommendedName>
        <fullName evidence="3">HNH endonuclease</fullName>
    </recommendedName>
</protein>
<proteinExistence type="predicted"/>
<evidence type="ECO:0000313" key="1">
    <source>
        <dbReference type="EMBL" id="MBC5995572.1"/>
    </source>
</evidence>
<dbReference type="EMBL" id="JACRWE010000001">
    <property type="protein sequence ID" value="MBC5995572.1"/>
    <property type="molecule type" value="Genomic_DNA"/>
</dbReference>
<dbReference type="Proteomes" id="UP000609849">
    <property type="component" value="Unassembled WGS sequence"/>
</dbReference>